<dbReference type="EMBL" id="JAAKZW010000473">
    <property type="protein sequence ID" value="NGO81905.1"/>
    <property type="molecule type" value="Genomic_DNA"/>
</dbReference>
<sequence length="247" mass="26993">MARSRSGAGSSSSTSRSGRTPLNASDLVAVEPRGRRHCAECRTGPLALLVMADGAPRCLDCADLGHLVYLPRGNTALTRRAREGSSLSVVVVRRNSKRRRYERQGVLVEEAALALAERRCLADAEARARRRERDAVRRAEQDVRFTAAFAEELRRLFPGCPQDRARAVAEHASVRGSGRVGRSAAGRALDRGAVTAALRAAVRHVDTEYDTLLMSGVPWAEARRRVSPEVDALLNAWRRPADDSPHP</sequence>
<evidence type="ECO:0000313" key="3">
    <source>
        <dbReference type="EMBL" id="NGO81905.1"/>
    </source>
</evidence>
<evidence type="ECO:0000259" key="2">
    <source>
        <dbReference type="Pfam" id="PF10056"/>
    </source>
</evidence>
<dbReference type="PANTHER" id="PTHR38113">
    <property type="match status" value="1"/>
</dbReference>
<feature type="compositionally biased region" description="Low complexity" evidence="1">
    <location>
        <begin position="1"/>
        <end position="20"/>
    </location>
</feature>
<dbReference type="Pfam" id="PF10056">
    <property type="entry name" value="DUF2293"/>
    <property type="match status" value="1"/>
</dbReference>
<keyword evidence="4" id="KW-1185">Reference proteome</keyword>
<dbReference type="RefSeq" id="WP_165337268.1">
    <property type="nucleotide sequence ID" value="NZ_JAAKZW010000473.1"/>
</dbReference>
<dbReference type="InterPro" id="IPR018744">
    <property type="entry name" value="DUF2293"/>
</dbReference>
<proteinExistence type="predicted"/>
<gene>
    <name evidence="3" type="ORF">G6045_40620</name>
</gene>
<dbReference type="Proteomes" id="UP000481109">
    <property type="component" value="Unassembled WGS sequence"/>
</dbReference>
<reference evidence="3 4" key="1">
    <citation type="submission" date="2020-02" db="EMBL/GenBank/DDBJ databases">
        <title>Whole-genome analyses of novel actinobacteria.</title>
        <authorList>
            <person name="Sahin N."/>
            <person name="Tokatli A."/>
        </authorList>
    </citation>
    <scope>NUCLEOTIDE SEQUENCE [LARGE SCALE GENOMIC DNA]</scope>
    <source>
        <strain evidence="3 4">YC504</strain>
    </source>
</reference>
<organism evidence="3 4">
    <name type="scientific">Streptomyces mesophilus</name>
    <dbReference type="NCBI Taxonomy" id="1775132"/>
    <lineage>
        <taxon>Bacteria</taxon>
        <taxon>Bacillati</taxon>
        <taxon>Actinomycetota</taxon>
        <taxon>Actinomycetes</taxon>
        <taxon>Kitasatosporales</taxon>
        <taxon>Streptomycetaceae</taxon>
        <taxon>Streptomyces</taxon>
    </lineage>
</organism>
<accession>A0A6G4XWE5</accession>
<evidence type="ECO:0000313" key="4">
    <source>
        <dbReference type="Proteomes" id="UP000481109"/>
    </source>
</evidence>
<evidence type="ECO:0000256" key="1">
    <source>
        <dbReference type="SAM" id="MobiDB-lite"/>
    </source>
</evidence>
<name>A0A6G4XWE5_9ACTN</name>
<protein>
    <submittedName>
        <fullName evidence="3">DUF2293 domain-containing protein</fullName>
    </submittedName>
</protein>
<feature type="region of interest" description="Disordered" evidence="1">
    <location>
        <begin position="1"/>
        <end position="26"/>
    </location>
</feature>
<dbReference type="AlphaFoldDB" id="A0A6G4XWE5"/>
<comment type="caution">
    <text evidence="3">The sequence shown here is derived from an EMBL/GenBank/DDBJ whole genome shotgun (WGS) entry which is preliminary data.</text>
</comment>
<feature type="domain" description="DUF2293" evidence="2">
    <location>
        <begin position="153"/>
        <end position="238"/>
    </location>
</feature>
<dbReference type="PANTHER" id="PTHR38113:SF2">
    <property type="entry name" value="DUF2293 DOMAIN-CONTAINING PROTEIN"/>
    <property type="match status" value="1"/>
</dbReference>